<reference evidence="2" key="1">
    <citation type="journal article" date="2017" name="Cell">
        <title>Insights into land plant evolution garnered from the Marchantia polymorpha genome.</title>
        <authorList>
            <person name="Bowman J.L."/>
            <person name="Kohchi T."/>
            <person name="Yamato K.T."/>
            <person name="Jenkins J."/>
            <person name="Shu S."/>
            <person name="Ishizaki K."/>
            <person name="Yamaoka S."/>
            <person name="Nishihama R."/>
            <person name="Nakamura Y."/>
            <person name="Berger F."/>
            <person name="Adam C."/>
            <person name="Aki S.S."/>
            <person name="Althoff F."/>
            <person name="Araki T."/>
            <person name="Arteaga-Vazquez M.A."/>
            <person name="Balasubrmanian S."/>
            <person name="Barry K."/>
            <person name="Bauer D."/>
            <person name="Boehm C.R."/>
            <person name="Briginshaw L."/>
            <person name="Caballero-Perez J."/>
            <person name="Catarino B."/>
            <person name="Chen F."/>
            <person name="Chiyoda S."/>
            <person name="Chovatia M."/>
            <person name="Davies K.M."/>
            <person name="Delmans M."/>
            <person name="Demura T."/>
            <person name="Dierschke T."/>
            <person name="Dolan L."/>
            <person name="Dorantes-Acosta A.E."/>
            <person name="Eklund D.M."/>
            <person name="Florent S.N."/>
            <person name="Flores-Sandoval E."/>
            <person name="Fujiyama A."/>
            <person name="Fukuzawa H."/>
            <person name="Galik B."/>
            <person name="Grimanelli D."/>
            <person name="Grimwood J."/>
            <person name="Grossniklaus U."/>
            <person name="Hamada T."/>
            <person name="Haseloff J."/>
            <person name="Hetherington A.J."/>
            <person name="Higo A."/>
            <person name="Hirakawa Y."/>
            <person name="Hundley H.N."/>
            <person name="Ikeda Y."/>
            <person name="Inoue K."/>
            <person name="Inoue S.I."/>
            <person name="Ishida S."/>
            <person name="Jia Q."/>
            <person name="Kakita M."/>
            <person name="Kanazawa T."/>
            <person name="Kawai Y."/>
            <person name="Kawashima T."/>
            <person name="Kennedy M."/>
            <person name="Kinose K."/>
            <person name="Kinoshita T."/>
            <person name="Kohara Y."/>
            <person name="Koide E."/>
            <person name="Komatsu K."/>
            <person name="Kopischke S."/>
            <person name="Kubo M."/>
            <person name="Kyozuka J."/>
            <person name="Lagercrantz U."/>
            <person name="Lin S.S."/>
            <person name="Lindquist E."/>
            <person name="Lipzen A.M."/>
            <person name="Lu C.W."/>
            <person name="De Luna E."/>
            <person name="Martienssen R.A."/>
            <person name="Minamino N."/>
            <person name="Mizutani M."/>
            <person name="Mizutani M."/>
            <person name="Mochizuki N."/>
            <person name="Monte I."/>
            <person name="Mosher R."/>
            <person name="Nagasaki H."/>
            <person name="Nakagami H."/>
            <person name="Naramoto S."/>
            <person name="Nishitani K."/>
            <person name="Ohtani M."/>
            <person name="Okamoto T."/>
            <person name="Okumura M."/>
            <person name="Phillips J."/>
            <person name="Pollak B."/>
            <person name="Reinders A."/>
            <person name="Rovekamp M."/>
            <person name="Sano R."/>
            <person name="Sawa S."/>
            <person name="Schmid M.W."/>
            <person name="Shirakawa M."/>
            <person name="Solano R."/>
            <person name="Spunde A."/>
            <person name="Suetsugu N."/>
            <person name="Sugano S."/>
            <person name="Sugiyama A."/>
            <person name="Sun R."/>
            <person name="Suzuki Y."/>
            <person name="Takenaka M."/>
            <person name="Takezawa D."/>
            <person name="Tomogane H."/>
            <person name="Tsuzuki M."/>
            <person name="Ueda T."/>
            <person name="Umeda M."/>
            <person name="Ward J.M."/>
            <person name="Watanabe Y."/>
            <person name="Yazaki K."/>
            <person name="Yokoyama R."/>
            <person name="Yoshitake Y."/>
            <person name="Yotsui I."/>
            <person name="Zachgo S."/>
            <person name="Schmutz J."/>
        </authorList>
    </citation>
    <scope>NUCLEOTIDE SEQUENCE [LARGE SCALE GENOMIC DNA]</scope>
    <source>
        <strain evidence="2">Tak-1</strain>
    </source>
</reference>
<evidence type="ECO:0000313" key="1">
    <source>
        <dbReference type="EMBL" id="PTQ47277.1"/>
    </source>
</evidence>
<proteinExistence type="predicted"/>
<name>A0A2R6XMD4_MARPO</name>
<dbReference type="AlphaFoldDB" id="A0A2R6XMD4"/>
<organism evidence="1 2">
    <name type="scientific">Marchantia polymorpha</name>
    <name type="common">Common liverwort</name>
    <name type="synonym">Marchantia aquatica</name>
    <dbReference type="NCBI Taxonomy" id="3197"/>
    <lineage>
        <taxon>Eukaryota</taxon>
        <taxon>Viridiplantae</taxon>
        <taxon>Streptophyta</taxon>
        <taxon>Embryophyta</taxon>
        <taxon>Marchantiophyta</taxon>
        <taxon>Marchantiopsida</taxon>
        <taxon>Marchantiidae</taxon>
        <taxon>Marchantiales</taxon>
        <taxon>Marchantiaceae</taxon>
        <taxon>Marchantia</taxon>
    </lineage>
</organism>
<evidence type="ECO:0000313" key="2">
    <source>
        <dbReference type="Proteomes" id="UP000244005"/>
    </source>
</evidence>
<dbReference type="EMBL" id="KZ772680">
    <property type="protein sequence ID" value="PTQ47277.1"/>
    <property type="molecule type" value="Genomic_DNA"/>
</dbReference>
<sequence>MPSCKTVPRVKLISSTSQATCLSGVPYASTARDQTSRHTVADRDRQSARVASALAVFGRPRTGPALCPGSGSPFISRQWK</sequence>
<keyword evidence="2" id="KW-1185">Reference proteome</keyword>
<dbReference type="Gramene" id="Mp8g11590.1">
    <property type="protein sequence ID" value="Mp8g11590.1.cds1"/>
    <property type="gene ID" value="Mp8g11590"/>
</dbReference>
<protein>
    <submittedName>
        <fullName evidence="1">Uncharacterized protein</fullName>
    </submittedName>
</protein>
<gene>
    <name evidence="1" type="ORF">MARPO_0008s0057</name>
</gene>
<accession>A0A2R6XMD4</accession>
<dbReference type="Proteomes" id="UP000244005">
    <property type="component" value="Unassembled WGS sequence"/>
</dbReference>